<keyword evidence="2" id="KW-1185">Reference proteome</keyword>
<dbReference type="EMBL" id="JAPDDP010000005">
    <property type="protein sequence ID" value="MDA0179500.1"/>
    <property type="molecule type" value="Genomic_DNA"/>
</dbReference>
<dbReference type="RefSeq" id="WP_270023785.1">
    <property type="nucleotide sequence ID" value="NZ_JAPDDP010000005.1"/>
</dbReference>
<name>A0A9X3N430_9ACTN</name>
<evidence type="ECO:0000313" key="2">
    <source>
        <dbReference type="Proteomes" id="UP001147653"/>
    </source>
</evidence>
<protein>
    <submittedName>
        <fullName evidence="1">Uncharacterized protein</fullName>
    </submittedName>
</protein>
<proteinExistence type="predicted"/>
<accession>A0A9X3N430</accession>
<gene>
    <name evidence="1" type="ORF">OJ997_04265</name>
</gene>
<dbReference type="AlphaFoldDB" id="A0A9X3N430"/>
<organism evidence="1 2">
    <name type="scientific">Solirubrobacter phytolaccae</name>
    <dbReference type="NCBI Taxonomy" id="1404360"/>
    <lineage>
        <taxon>Bacteria</taxon>
        <taxon>Bacillati</taxon>
        <taxon>Actinomycetota</taxon>
        <taxon>Thermoleophilia</taxon>
        <taxon>Solirubrobacterales</taxon>
        <taxon>Solirubrobacteraceae</taxon>
        <taxon>Solirubrobacter</taxon>
    </lineage>
</organism>
<reference evidence="1" key="1">
    <citation type="submission" date="2022-10" db="EMBL/GenBank/DDBJ databases">
        <title>The WGS of Solirubrobacter phytolaccae KCTC 29190.</title>
        <authorList>
            <person name="Jiang Z."/>
        </authorList>
    </citation>
    <scope>NUCLEOTIDE SEQUENCE</scope>
    <source>
        <strain evidence="1">KCTC 29190</strain>
    </source>
</reference>
<dbReference type="Proteomes" id="UP001147653">
    <property type="component" value="Unassembled WGS sequence"/>
</dbReference>
<evidence type="ECO:0000313" key="1">
    <source>
        <dbReference type="EMBL" id="MDA0179500.1"/>
    </source>
</evidence>
<sequence length="60" mass="6408">MLIDSYGASLAAFPSRKQALQAYYAMIREDENAAENISVLECDGEGTAVSSLAAPVTIQR</sequence>
<comment type="caution">
    <text evidence="1">The sequence shown here is derived from an EMBL/GenBank/DDBJ whole genome shotgun (WGS) entry which is preliminary data.</text>
</comment>